<keyword evidence="3" id="KW-0813">Transport</keyword>
<evidence type="ECO:0000256" key="7">
    <source>
        <dbReference type="ARBA" id="ARBA00022989"/>
    </source>
</evidence>
<sequence length="327" mass="35907">MRAKRKTRSVIDEKKTYADQDEVLTMLRINKRKDNWPSVMFAMAGGVVLSLGNLSTQYAWAFVGLSVTEVITSSITVVIAVHSSNAADNTVKLKSLRNDNKNGTETKGSFTSNEAFQNKGVKDLENGNSTAEKAKAGTADFLIDLESRRSIKVFGRSTLIGLSMTFFAGVCFSLFSPAFNLATNDQWHALKKGVPKLVVYTAFFWFSVSCFVLAIILNVTFLYRPVLSLPRSSLKAYLNDWNGRGWAFLAGLLCGFGNGLQFMGGQAAGYAAADAVQALPLVSTFWGILIFGEYRKSSRRTYILLVNMLFMFIAAVGILMASSGHRK</sequence>
<keyword evidence="8 9" id="KW-0472">Membrane</keyword>
<dbReference type="InterPro" id="IPR009834">
    <property type="entry name" value="Ureide_permease"/>
</dbReference>
<dbReference type="PANTHER" id="PTHR31081:SF5">
    <property type="entry name" value="UREIDE PERMEASE 1-RELATED"/>
    <property type="match status" value="1"/>
</dbReference>
<dbReference type="GO" id="GO:0005274">
    <property type="term" value="F:allantoin:proton symporter activity"/>
    <property type="evidence" value="ECO:0007669"/>
    <property type="project" value="TreeGrafter"/>
</dbReference>
<keyword evidence="4 9" id="KW-0812">Transmembrane</keyword>
<dbReference type="PANTHER" id="PTHR31081">
    <property type="entry name" value="UREIDE PERMEASE 1-RELATED-RELATED"/>
    <property type="match status" value="1"/>
</dbReference>
<dbReference type="GO" id="GO:0016020">
    <property type="term" value="C:membrane"/>
    <property type="evidence" value="ECO:0007669"/>
    <property type="project" value="UniProtKB-SubCell"/>
</dbReference>
<evidence type="ECO:0000313" key="11">
    <source>
        <dbReference type="Proteomes" id="UP001314170"/>
    </source>
</evidence>
<proteinExistence type="inferred from homology"/>
<evidence type="ECO:0000256" key="1">
    <source>
        <dbReference type="ARBA" id="ARBA00004141"/>
    </source>
</evidence>
<feature type="transmembrane region" description="Helical" evidence="9">
    <location>
        <begin position="199"/>
        <end position="223"/>
    </location>
</feature>
<comment type="caution">
    <text evidence="10">The sequence shown here is derived from an EMBL/GenBank/DDBJ whole genome shotgun (WGS) entry which is preliminary data.</text>
</comment>
<feature type="transmembrane region" description="Helical" evidence="9">
    <location>
        <begin position="270"/>
        <end position="290"/>
    </location>
</feature>
<accession>A0AAV1R1E7</accession>
<feature type="transmembrane region" description="Helical" evidence="9">
    <location>
        <begin position="244"/>
        <end position="264"/>
    </location>
</feature>
<dbReference type="Proteomes" id="UP001314170">
    <property type="component" value="Unassembled WGS sequence"/>
</dbReference>
<evidence type="ECO:0000256" key="6">
    <source>
        <dbReference type="ARBA" id="ARBA00022840"/>
    </source>
</evidence>
<evidence type="ECO:0000256" key="9">
    <source>
        <dbReference type="SAM" id="Phobius"/>
    </source>
</evidence>
<keyword evidence="7 9" id="KW-1133">Transmembrane helix</keyword>
<evidence type="ECO:0000256" key="2">
    <source>
        <dbReference type="ARBA" id="ARBA00005931"/>
    </source>
</evidence>
<gene>
    <name evidence="10" type="ORF">DCAF_LOCUS3895</name>
</gene>
<name>A0AAV1R1E7_9ROSI</name>
<feature type="transmembrane region" description="Helical" evidence="9">
    <location>
        <begin position="158"/>
        <end position="179"/>
    </location>
</feature>
<evidence type="ECO:0000313" key="10">
    <source>
        <dbReference type="EMBL" id="CAK7326199.1"/>
    </source>
</evidence>
<feature type="transmembrane region" description="Helical" evidence="9">
    <location>
        <begin position="302"/>
        <end position="321"/>
    </location>
</feature>
<evidence type="ECO:0000256" key="8">
    <source>
        <dbReference type="ARBA" id="ARBA00023136"/>
    </source>
</evidence>
<evidence type="ECO:0000256" key="5">
    <source>
        <dbReference type="ARBA" id="ARBA00022741"/>
    </source>
</evidence>
<comment type="similarity">
    <text evidence="2">Belongs to the plant ureide permease (TC 2.A.7.19) family.</text>
</comment>
<dbReference type="GO" id="GO:0005524">
    <property type="term" value="F:ATP binding"/>
    <property type="evidence" value="ECO:0007669"/>
    <property type="project" value="UniProtKB-KW"/>
</dbReference>
<organism evidence="10 11">
    <name type="scientific">Dovyalis caffra</name>
    <dbReference type="NCBI Taxonomy" id="77055"/>
    <lineage>
        <taxon>Eukaryota</taxon>
        <taxon>Viridiplantae</taxon>
        <taxon>Streptophyta</taxon>
        <taxon>Embryophyta</taxon>
        <taxon>Tracheophyta</taxon>
        <taxon>Spermatophyta</taxon>
        <taxon>Magnoliopsida</taxon>
        <taxon>eudicotyledons</taxon>
        <taxon>Gunneridae</taxon>
        <taxon>Pentapetalae</taxon>
        <taxon>rosids</taxon>
        <taxon>fabids</taxon>
        <taxon>Malpighiales</taxon>
        <taxon>Salicaceae</taxon>
        <taxon>Flacourtieae</taxon>
        <taxon>Dovyalis</taxon>
    </lineage>
</organism>
<evidence type="ECO:0000256" key="3">
    <source>
        <dbReference type="ARBA" id="ARBA00022448"/>
    </source>
</evidence>
<protein>
    <recommendedName>
        <fullName evidence="12">Ureide permease 1-like</fullName>
    </recommendedName>
</protein>
<dbReference type="EMBL" id="CAWUPB010000851">
    <property type="protein sequence ID" value="CAK7326199.1"/>
    <property type="molecule type" value="Genomic_DNA"/>
</dbReference>
<keyword evidence="11" id="KW-1185">Reference proteome</keyword>
<dbReference type="GO" id="GO:0015505">
    <property type="term" value="F:uracil:monoatomic cation symporter activity"/>
    <property type="evidence" value="ECO:0007669"/>
    <property type="project" value="TreeGrafter"/>
</dbReference>
<feature type="transmembrane region" description="Helical" evidence="9">
    <location>
        <begin position="58"/>
        <end position="81"/>
    </location>
</feature>
<evidence type="ECO:0000256" key="4">
    <source>
        <dbReference type="ARBA" id="ARBA00022692"/>
    </source>
</evidence>
<reference evidence="10 11" key="1">
    <citation type="submission" date="2024-01" db="EMBL/GenBank/DDBJ databases">
        <authorList>
            <person name="Waweru B."/>
        </authorList>
    </citation>
    <scope>NUCLEOTIDE SEQUENCE [LARGE SCALE GENOMIC DNA]</scope>
</reference>
<dbReference type="Pfam" id="PF07168">
    <property type="entry name" value="Ureide_permease"/>
    <property type="match status" value="1"/>
</dbReference>
<feature type="transmembrane region" description="Helical" evidence="9">
    <location>
        <begin position="35"/>
        <end position="52"/>
    </location>
</feature>
<evidence type="ECO:0008006" key="12">
    <source>
        <dbReference type="Google" id="ProtNLM"/>
    </source>
</evidence>
<dbReference type="InterPro" id="IPR030189">
    <property type="entry name" value="UPS_plant"/>
</dbReference>
<keyword evidence="5" id="KW-0547">Nucleotide-binding</keyword>
<keyword evidence="6" id="KW-0067">ATP-binding</keyword>
<dbReference type="AlphaFoldDB" id="A0AAV1R1E7"/>
<comment type="subcellular location">
    <subcellularLocation>
        <location evidence="1">Membrane</location>
        <topology evidence="1">Multi-pass membrane protein</topology>
    </subcellularLocation>
</comment>